<reference evidence="3" key="2">
    <citation type="submission" date="2025-08" db="UniProtKB">
        <authorList>
            <consortium name="Ensembl"/>
        </authorList>
    </citation>
    <scope>IDENTIFICATION</scope>
</reference>
<dbReference type="Gene3D" id="2.60.40.10">
    <property type="entry name" value="Immunoglobulins"/>
    <property type="match status" value="1"/>
</dbReference>
<feature type="domain" description="Ig-like" evidence="2">
    <location>
        <begin position="44"/>
        <end position="133"/>
    </location>
</feature>
<protein>
    <recommendedName>
        <fullName evidence="2">Ig-like domain-containing protein</fullName>
    </recommendedName>
</protein>
<dbReference type="PANTHER" id="PTHR16675:SF193">
    <property type="entry name" value="LOC571647 PROTEIN-RELATED"/>
    <property type="match status" value="1"/>
</dbReference>
<dbReference type="GO" id="GO:0005615">
    <property type="term" value="C:extracellular space"/>
    <property type="evidence" value="ECO:0007669"/>
    <property type="project" value="TreeGrafter"/>
</dbReference>
<dbReference type="InterPro" id="IPR050208">
    <property type="entry name" value="MHC_class-I_related"/>
</dbReference>
<name>A0A672YSN7_9TELE</name>
<dbReference type="SMART" id="SM00407">
    <property type="entry name" value="IGc1"/>
    <property type="match status" value="1"/>
</dbReference>
<dbReference type="InterPro" id="IPR007110">
    <property type="entry name" value="Ig-like_dom"/>
</dbReference>
<dbReference type="PANTHER" id="PTHR16675">
    <property type="entry name" value="MHC CLASS I-RELATED"/>
    <property type="match status" value="1"/>
</dbReference>
<dbReference type="PROSITE" id="PS50835">
    <property type="entry name" value="IG_LIKE"/>
    <property type="match status" value="1"/>
</dbReference>
<dbReference type="InterPro" id="IPR036179">
    <property type="entry name" value="Ig-like_dom_sf"/>
</dbReference>
<dbReference type="InterPro" id="IPR003597">
    <property type="entry name" value="Ig_C1-set"/>
</dbReference>
<evidence type="ECO:0000313" key="4">
    <source>
        <dbReference type="Proteomes" id="UP000472271"/>
    </source>
</evidence>
<reference evidence="3" key="1">
    <citation type="submission" date="2019-06" db="EMBL/GenBank/DDBJ databases">
        <authorList>
            <consortium name="Wellcome Sanger Institute Data Sharing"/>
        </authorList>
    </citation>
    <scope>NUCLEOTIDE SEQUENCE [LARGE SCALE GENOMIC DNA]</scope>
</reference>
<dbReference type="AlphaFoldDB" id="A0A672YSN7"/>
<dbReference type="InParanoid" id="A0A672YSN7"/>
<dbReference type="InterPro" id="IPR013783">
    <property type="entry name" value="Ig-like_fold"/>
</dbReference>
<dbReference type="GO" id="GO:0009897">
    <property type="term" value="C:external side of plasma membrane"/>
    <property type="evidence" value="ECO:0007669"/>
    <property type="project" value="TreeGrafter"/>
</dbReference>
<evidence type="ECO:0000256" key="1">
    <source>
        <dbReference type="ARBA" id="ARBA00023180"/>
    </source>
</evidence>
<evidence type="ECO:0000313" key="3">
    <source>
        <dbReference type="Ensembl" id="ENSSORP00005007598.1"/>
    </source>
</evidence>
<proteinExistence type="predicted"/>
<reference evidence="3" key="3">
    <citation type="submission" date="2025-09" db="UniProtKB">
        <authorList>
            <consortium name="Ensembl"/>
        </authorList>
    </citation>
    <scope>IDENTIFICATION</scope>
</reference>
<evidence type="ECO:0000259" key="2">
    <source>
        <dbReference type="PROSITE" id="PS50835"/>
    </source>
</evidence>
<dbReference type="GO" id="GO:0006955">
    <property type="term" value="P:immune response"/>
    <property type="evidence" value="ECO:0007669"/>
    <property type="project" value="TreeGrafter"/>
</dbReference>
<organism evidence="3 4">
    <name type="scientific">Sphaeramia orbicularis</name>
    <name type="common">orbiculate cardinalfish</name>
    <dbReference type="NCBI Taxonomy" id="375764"/>
    <lineage>
        <taxon>Eukaryota</taxon>
        <taxon>Metazoa</taxon>
        <taxon>Chordata</taxon>
        <taxon>Craniata</taxon>
        <taxon>Vertebrata</taxon>
        <taxon>Euteleostomi</taxon>
        <taxon>Actinopterygii</taxon>
        <taxon>Neopterygii</taxon>
        <taxon>Teleostei</taxon>
        <taxon>Neoteleostei</taxon>
        <taxon>Acanthomorphata</taxon>
        <taxon>Gobiaria</taxon>
        <taxon>Kurtiformes</taxon>
        <taxon>Apogonoidei</taxon>
        <taxon>Apogonidae</taxon>
        <taxon>Apogoninae</taxon>
        <taxon>Sphaeramia</taxon>
    </lineage>
</organism>
<dbReference type="SUPFAM" id="SSF48726">
    <property type="entry name" value="Immunoglobulin"/>
    <property type="match status" value="1"/>
</dbReference>
<keyword evidence="1" id="KW-0325">Glycoprotein</keyword>
<sequence length="141" mass="16038">MVLTAVVEKLFQFHTHTPIPDASIFPSVYTVCVSLLCFLLPEPPEVYVFANNARSKTNVVLNCMATGFYPPEIDIHIKRNSRILTEDDGVMSTGSRPNEDYTYQRRDSVVILRTDVAMYSCYVVHHSTGFEITKVWGEKFV</sequence>
<accession>A0A672YSN7</accession>
<dbReference type="Ensembl" id="ENSSORT00005007878.1">
    <property type="protein sequence ID" value="ENSSORP00005007598.1"/>
    <property type="gene ID" value="ENSSORG00005004312.1"/>
</dbReference>
<dbReference type="Proteomes" id="UP000472271">
    <property type="component" value="Chromosome 11"/>
</dbReference>
<keyword evidence="4" id="KW-1185">Reference proteome</keyword>
<dbReference type="Pfam" id="PF07654">
    <property type="entry name" value="C1-set"/>
    <property type="match status" value="1"/>
</dbReference>